<dbReference type="Proteomes" id="UP000266723">
    <property type="component" value="Unassembled WGS sequence"/>
</dbReference>
<keyword evidence="2" id="KW-1185">Reference proteome</keyword>
<evidence type="ECO:0000313" key="2">
    <source>
        <dbReference type="Proteomes" id="UP000266723"/>
    </source>
</evidence>
<sequence length="111" mass="12241">MNFEFWCFDPFRLRCHPTGYSSGVALVLRWSAGFASGVRTFFSGNGRSAFDSASHFPSVFSPSMAELLLSSSLLPVHESGHLLTCVHASPGERKRGGRRITLFLNGFVLWA</sequence>
<reference evidence="1 2" key="1">
    <citation type="journal article" date="2020" name="BMC Genomics">
        <title>Intraspecific diversification of the crop wild relative Brassica cretica Lam. using demographic model selection.</title>
        <authorList>
            <person name="Kioukis A."/>
            <person name="Michalopoulou V.A."/>
            <person name="Briers L."/>
            <person name="Pirintsos S."/>
            <person name="Studholme D.J."/>
            <person name="Pavlidis P."/>
            <person name="Sarris P.F."/>
        </authorList>
    </citation>
    <scope>NUCLEOTIDE SEQUENCE [LARGE SCALE GENOMIC DNA]</scope>
    <source>
        <strain evidence="2">cv. PFS-1207/04</strain>
    </source>
</reference>
<accession>A0ABQ7C8X6</accession>
<gene>
    <name evidence="1" type="ORF">DY000_02003792</name>
</gene>
<proteinExistence type="predicted"/>
<comment type="caution">
    <text evidence="1">The sequence shown here is derived from an EMBL/GenBank/DDBJ whole genome shotgun (WGS) entry which is preliminary data.</text>
</comment>
<protein>
    <submittedName>
        <fullName evidence="1">Uncharacterized protein</fullName>
    </submittedName>
</protein>
<name>A0ABQ7C8X6_BRACR</name>
<evidence type="ECO:0000313" key="1">
    <source>
        <dbReference type="EMBL" id="KAF3548086.1"/>
    </source>
</evidence>
<dbReference type="EMBL" id="QGKV02000832">
    <property type="protein sequence ID" value="KAF3548086.1"/>
    <property type="molecule type" value="Genomic_DNA"/>
</dbReference>
<organism evidence="1 2">
    <name type="scientific">Brassica cretica</name>
    <name type="common">Mustard</name>
    <dbReference type="NCBI Taxonomy" id="69181"/>
    <lineage>
        <taxon>Eukaryota</taxon>
        <taxon>Viridiplantae</taxon>
        <taxon>Streptophyta</taxon>
        <taxon>Embryophyta</taxon>
        <taxon>Tracheophyta</taxon>
        <taxon>Spermatophyta</taxon>
        <taxon>Magnoliopsida</taxon>
        <taxon>eudicotyledons</taxon>
        <taxon>Gunneridae</taxon>
        <taxon>Pentapetalae</taxon>
        <taxon>rosids</taxon>
        <taxon>malvids</taxon>
        <taxon>Brassicales</taxon>
        <taxon>Brassicaceae</taxon>
        <taxon>Brassiceae</taxon>
        <taxon>Brassica</taxon>
    </lineage>
</organism>